<reference evidence="14" key="1">
    <citation type="submission" date="2022-07" db="EMBL/GenBank/DDBJ databases">
        <title>Fungi with potential for degradation of polypropylene.</title>
        <authorList>
            <person name="Gostincar C."/>
        </authorList>
    </citation>
    <scope>NUCLEOTIDE SEQUENCE</scope>
    <source>
        <strain evidence="14">EXF-13287</strain>
    </source>
</reference>
<evidence type="ECO:0000256" key="11">
    <source>
        <dbReference type="ARBA" id="ARBA00023136"/>
    </source>
</evidence>
<keyword evidence="7" id="KW-0653">Protein transport</keyword>
<dbReference type="Proteomes" id="UP001174691">
    <property type="component" value="Unassembled WGS sequence"/>
</dbReference>
<keyword evidence="10" id="KW-0906">Nuclear pore complex</keyword>
<protein>
    <submittedName>
        <fullName evidence="14">Nucleoporin NDC1</fullName>
    </submittedName>
</protein>
<evidence type="ECO:0000256" key="6">
    <source>
        <dbReference type="ARBA" id="ARBA00022816"/>
    </source>
</evidence>
<evidence type="ECO:0000313" key="14">
    <source>
        <dbReference type="EMBL" id="KAJ9144852.1"/>
    </source>
</evidence>
<feature type="transmembrane region" description="Helical" evidence="13">
    <location>
        <begin position="29"/>
        <end position="51"/>
    </location>
</feature>
<evidence type="ECO:0000256" key="3">
    <source>
        <dbReference type="ARBA" id="ARBA00005760"/>
    </source>
</evidence>
<organism evidence="14 15">
    <name type="scientific">Coniochaeta hoffmannii</name>
    <dbReference type="NCBI Taxonomy" id="91930"/>
    <lineage>
        <taxon>Eukaryota</taxon>
        <taxon>Fungi</taxon>
        <taxon>Dikarya</taxon>
        <taxon>Ascomycota</taxon>
        <taxon>Pezizomycotina</taxon>
        <taxon>Sordariomycetes</taxon>
        <taxon>Sordariomycetidae</taxon>
        <taxon>Coniochaetales</taxon>
        <taxon>Coniochaetaceae</taxon>
        <taxon>Coniochaeta</taxon>
    </lineage>
</organism>
<evidence type="ECO:0000256" key="12">
    <source>
        <dbReference type="ARBA" id="ARBA00023242"/>
    </source>
</evidence>
<evidence type="ECO:0000256" key="9">
    <source>
        <dbReference type="ARBA" id="ARBA00023010"/>
    </source>
</evidence>
<dbReference type="GO" id="GO:0070631">
    <property type="term" value="P:spindle pole body localization"/>
    <property type="evidence" value="ECO:0007669"/>
    <property type="project" value="TreeGrafter"/>
</dbReference>
<keyword evidence="6" id="KW-0509">mRNA transport</keyword>
<sequence length="627" mass="70410">MPPATVRRAPYKDFLQPALHRRFSTTASILLFIAYLQAIFFGLPGSVFWSWFPFGPAAIRTLFLSLCGLSVIVLRIAQYHVGARTTSSGFQSFAQNVFTLPTLEAIFTYVFSGWLFSQIWLWSCGPDSGLGWITYFSGDRARLNEKPLFFTCYFVTLGITQAIMHLFHDNDRLSLGVVKPAGQQTNASTNQFREFLAQGPSLLAGSIVLAGFSVFLSLIVYPIFMRGLVWRTSLFFLRPFYNLPKTNMLPSAYPFSFWVLGKCAFAGFLLAIVWQAGNAAFSIFLVREPLKHGKPLTSESKDPNGSLLNGLKSKKLPIKCFAMWELAFIARDYEARRKLIYEDIDRKGGPMWSQVYAICLEVIKSIETRIDNYGRAPAPVTSTTVATVDEKRHTIQPPKQDSIIQSTPQKRSFRNEVEKVVGQVATAPGQPSQLSPLAKKAMATAKERFLELQKEATGTDDTQSLFRDLALKVLVTPIGWPFRQEFNRRLVAAVLGIPYGEPSLYVNAINALGLLAVHSLKEDKYGNVQRDVATILRTFTAVTSKLESFKNSFPVHWTDVEKDRTSAEVDSVLEALREGLKQLVEAFGPYARDLRLSLTDLRLAREAAGIAKDDELARRDEEMREIW</sequence>
<keyword evidence="15" id="KW-1185">Reference proteome</keyword>
<evidence type="ECO:0000256" key="5">
    <source>
        <dbReference type="ARBA" id="ARBA00022692"/>
    </source>
</evidence>
<dbReference type="PANTHER" id="PTHR13269:SF6">
    <property type="entry name" value="NUCLEOPORIN NDC1"/>
    <property type="match status" value="1"/>
</dbReference>
<accession>A0AA38VQG7</accession>
<dbReference type="GO" id="GO:0031965">
    <property type="term" value="C:nuclear membrane"/>
    <property type="evidence" value="ECO:0007669"/>
    <property type="project" value="UniProtKB-SubCell"/>
</dbReference>
<dbReference type="GO" id="GO:0106166">
    <property type="term" value="F:spindle pole body-nuclear membrane anchor activity"/>
    <property type="evidence" value="ECO:0007669"/>
    <property type="project" value="TreeGrafter"/>
</dbReference>
<evidence type="ECO:0000256" key="2">
    <source>
        <dbReference type="ARBA" id="ARBA00004567"/>
    </source>
</evidence>
<evidence type="ECO:0000256" key="10">
    <source>
        <dbReference type="ARBA" id="ARBA00023132"/>
    </source>
</evidence>
<dbReference type="GO" id="GO:0051028">
    <property type="term" value="P:mRNA transport"/>
    <property type="evidence" value="ECO:0007669"/>
    <property type="project" value="UniProtKB-KW"/>
</dbReference>
<feature type="transmembrane region" description="Helical" evidence="13">
    <location>
        <begin position="257"/>
        <end position="286"/>
    </location>
</feature>
<gene>
    <name evidence="14" type="ORF">NKR19_g6275</name>
</gene>
<keyword evidence="5 13" id="KW-0812">Transmembrane</keyword>
<keyword evidence="8 13" id="KW-1133">Transmembrane helix</keyword>
<name>A0AA38VQG7_9PEZI</name>
<keyword evidence="4" id="KW-0813">Transport</keyword>
<evidence type="ECO:0000256" key="1">
    <source>
        <dbReference type="ARBA" id="ARBA00004232"/>
    </source>
</evidence>
<keyword evidence="12" id="KW-0539">Nucleus</keyword>
<evidence type="ECO:0000256" key="7">
    <source>
        <dbReference type="ARBA" id="ARBA00022927"/>
    </source>
</evidence>
<dbReference type="Pfam" id="PF09531">
    <property type="entry name" value="Ndc1_Nup"/>
    <property type="match status" value="1"/>
</dbReference>
<keyword evidence="11 13" id="KW-0472">Membrane</keyword>
<dbReference type="EMBL" id="JANBVN010000095">
    <property type="protein sequence ID" value="KAJ9144852.1"/>
    <property type="molecule type" value="Genomic_DNA"/>
</dbReference>
<dbReference type="GO" id="GO:0015031">
    <property type="term" value="P:protein transport"/>
    <property type="evidence" value="ECO:0007669"/>
    <property type="project" value="UniProtKB-KW"/>
</dbReference>
<evidence type="ECO:0000256" key="13">
    <source>
        <dbReference type="SAM" id="Phobius"/>
    </source>
</evidence>
<feature type="transmembrane region" description="Helical" evidence="13">
    <location>
        <begin position="202"/>
        <end position="224"/>
    </location>
</feature>
<evidence type="ECO:0000313" key="15">
    <source>
        <dbReference type="Proteomes" id="UP001174691"/>
    </source>
</evidence>
<comment type="subcellular location">
    <subcellularLocation>
        <location evidence="1">Nucleus membrane</location>
        <topology evidence="1">Multi-pass membrane protein</topology>
    </subcellularLocation>
    <subcellularLocation>
        <location evidence="2">Nucleus</location>
        <location evidence="2">Nuclear pore complex</location>
    </subcellularLocation>
</comment>
<comment type="caution">
    <text evidence="14">The sequence shown here is derived from an EMBL/GenBank/DDBJ whole genome shotgun (WGS) entry which is preliminary data.</text>
</comment>
<evidence type="ECO:0000256" key="4">
    <source>
        <dbReference type="ARBA" id="ARBA00022448"/>
    </source>
</evidence>
<dbReference type="GO" id="GO:0070762">
    <property type="term" value="C:nuclear pore transmembrane ring"/>
    <property type="evidence" value="ECO:0007669"/>
    <property type="project" value="TreeGrafter"/>
</dbReference>
<comment type="similarity">
    <text evidence="3">Belongs to the NDC1 family.</text>
</comment>
<dbReference type="InterPro" id="IPR019049">
    <property type="entry name" value="Nucleoporin_prot_Ndc1/Nup"/>
</dbReference>
<feature type="transmembrane region" description="Helical" evidence="13">
    <location>
        <begin position="148"/>
        <end position="167"/>
    </location>
</feature>
<keyword evidence="9" id="KW-0811">Translocation</keyword>
<dbReference type="GO" id="GO:0006999">
    <property type="term" value="P:nuclear pore organization"/>
    <property type="evidence" value="ECO:0007669"/>
    <property type="project" value="TreeGrafter"/>
</dbReference>
<feature type="transmembrane region" description="Helical" evidence="13">
    <location>
        <begin position="57"/>
        <end position="77"/>
    </location>
</feature>
<dbReference type="PANTHER" id="PTHR13269">
    <property type="entry name" value="NUCLEOPORIN NDC1"/>
    <property type="match status" value="1"/>
</dbReference>
<evidence type="ECO:0000256" key="8">
    <source>
        <dbReference type="ARBA" id="ARBA00022989"/>
    </source>
</evidence>
<dbReference type="AlphaFoldDB" id="A0AA38VQG7"/>
<proteinExistence type="inferred from homology"/>
<dbReference type="GO" id="GO:0005816">
    <property type="term" value="C:spindle pole body"/>
    <property type="evidence" value="ECO:0007669"/>
    <property type="project" value="TreeGrafter"/>
</dbReference>